<feature type="domain" description="Glycosyl hydrolase family 32 C-terminal" evidence="11">
    <location>
        <begin position="393"/>
        <end position="461"/>
    </location>
</feature>
<dbReference type="InterPro" id="IPR006232">
    <property type="entry name" value="Suc6P_hydrolase"/>
</dbReference>
<comment type="catalytic activity">
    <reaction evidence="8">
        <text>Hydrolysis of terminal non-reducing beta-D-fructofuranoside residues in beta-D-fructofuranosides.</text>
        <dbReference type="EC" id="3.2.1.26"/>
    </reaction>
</comment>
<keyword evidence="5 8" id="KW-0378">Hydrolase</keyword>
<keyword evidence="9" id="KW-0119">Carbohydrate metabolism</keyword>
<dbReference type="SUPFAM" id="SSF49899">
    <property type="entry name" value="Concanavalin A-like lectins/glucanases"/>
    <property type="match status" value="1"/>
</dbReference>
<reference evidence="12 13" key="1">
    <citation type="submission" date="2017-06" db="EMBL/GenBank/DDBJ databases">
        <title>Genome sequence of Bacillus sonorensis strain SRCM101395.</title>
        <authorList>
            <person name="Cho S.H."/>
        </authorList>
    </citation>
    <scope>NUCLEOTIDE SEQUENCE [LARGE SCALE GENOMIC DNA]</scope>
    <source>
        <strain evidence="12 13">SRCM101395</strain>
    </source>
</reference>
<evidence type="ECO:0000256" key="4">
    <source>
        <dbReference type="ARBA" id="ARBA00019623"/>
    </source>
</evidence>
<dbReference type="RefSeq" id="WP_006639498.1">
    <property type="nucleotide sequence ID" value="NZ_BORD01000001.1"/>
</dbReference>
<dbReference type="GeneID" id="92855589"/>
<comment type="subcellular location">
    <subcellularLocation>
        <location evidence="9">Cytoplasm</location>
    </subcellularLocation>
</comment>
<dbReference type="PANTHER" id="PTHR43101:SF1">
    <property type="entry name" value="BETA-FRUCTOSIDASE"/>
    <property type="match status" value="1"/>
</dbReference>
<dbReference type="NCBIfam" id="TIGR01322">
    <property type="entry name" value="scrB_fam"/>
    <property type="match status" value="1"/>
</dbReference>
<evidence type="ECO:0000259" key="11">
    <source>
        <dbReference type="Pfam" id="PF08244"/>
    </source>
</evidence>
<dbReference type="Pfam" id="PF08244">
    <property type="entry name" value="Glyco_hydro_32C"/>
    <property type="match status" value="1"/>
</dbReference>
<evidence type="ECO:0000313" key="12">
    <source>
        <dbReference type="EMBL" id="ASB86925.1"/>
    </source>
</evidence>
<feature type="domain" description="Glycosyl hydrolase family 32 N-terminal" evidence="10">
    <location>
        <begin position="33"/>
        <end position="338"/>
    </location>
</feature>
<dbReference type="SMART" id="SM00640">
    <property type="entry name" value="Glyco_32"/>
    <property type="match status" value="1"/>
</dbReference>
<dbReference type="CDD" id="cd18623">
    <property type="entry name" value="GH32_ScrB-like"/>
    <property type="match status" value="1"/>
</dbReference>
<evidence type="ECO:0000256" key="5">
    <source>
        <dbReference type="ARBA" id="ARBA00022801"/>
    </source>
</evidence>
<keyword evidence="9" id="KW-0963">Cytoplasm</keyword>
<evidence type="ECO:0000256" key="2">
    <source>
        <dbReference type="ARBA" id="ARBA00009902"/>
    </source>
</evidence>
<evidence type="ECO:0000256" key="6">
    <source>
        <dbReference type="ARBA" id="ARBA00023295"/>
    </source>
</evidence>
<dbReference type="Pfam" id="PF00251">
    <property type="entry name" value="Glyco_hydro_32N"/>
    <property type="match status" value="1"/>
</dbReference>
<evidence type="ECO:0000313" key="13">
    <source>
        <dbReference type="Proteomes" id="UP000196877"/>
    </source>
</evidence>
<accession>A0ABM6LC93</accession>
<dbReference type="InterPro" id="IPR013320">
    <property type="entry name" value="ConA-like_dom_sf"/>
</dbReference>
<dbReference type="InterPro" id="IPR051214">
    <property type="entry name" value="GH32_Enzymes"/>
</dbReference>
<dbReference type="Gene3D" id="2.60.120.560">
    <property type="entry name" value="Exo-inulinase, domain 1"/>
    <property type="match status" value="1"/>
</dbReference>
<keyword evidence="6 8" id="KW-0326">Glycosidase</keyword>
<dbReference type="PROSITE" id="PS00609">
    <property type="entry name" value="GLYCOSYL_HYDROL_F32"/>
    <property type="match status" value="1"/>
</dbReference>
<dbReference type="Gene3D" id="2.115.10.20">
    <property type="entry name" value="Glycosyl hydrolase domain, family 43"/>
    <property type="match status" value="1"/>
</dbReference>
<dbReference type="InterPro" id="IPR001362">
    <property type="entry name" value="Glyco_hydro_32"/>
</dbReference>
<proteinExistence type="inferred from homology"/>
<dbReference type="InterPro" id="IPR023296">
    <property type="entry name" value="Glyco_hydro_beta-prop_sf"/>
</dbReference>
<dbReference type="InterPro" id="IPR013148">
    <property type="entry name" value="Glyco_hydro_32_N"/>
</dbReference>
<evidence type="ECO:0000256" key="3">
    <source>
        <dbReference type="ARBA" id="ARBA00012758"/>
    </source>
</evidence>
<name>A0ABM6LC93_9BACI</name>
<comment type="pathway">
    <text evidence="1 9">Glycan biosynthesis; sucrose metabolism.</text>
</comment>
<keyword evidence="13" id="KW-1185">Reference proteome</keyword>
<evidence type="ECO:0000259" key="10">
    <source>
        <dbReference type="Pfam" id="PF00251"/>
    </source>
</evidence>
<dbReference type="GO" id="GO:0004564">
    <property type="term" value="F:beta-fructofuranosidase activity"/>
    <property type="evidence" value="ECO:0007669"/>
    <property type="project" value="UniProtKB-EC"/>
</dbReference>
<gene>
    <name evidence="12" type="ORF">S101395_00370</name>
</gene>
<protein>
    <recommendedName>
        <fullName evidence="4 8">Sucrose-6-phosphate hydrolase</fullName>
        <ecNumber evidence="3 8">3.2.1.26</ecNumber>
    </recommendedName>
    <alternativeName>
        <fullName evidence="7 9">Invertase</fullName>
    </alternativeName>
</protein>
<dbReference type="EMBL" id="CP021920">
    <property type="protein sequence ID" value="ASB86925.1"/>
    <property type="molecule type" value="Genomic_DNA"/>
</dbReference>
<evidence type="ECO:0000256" key="9">
    <source>
        <dbReference type="RuleBase" id="RU365015"/>
    </source>
</evidence>
<dbReference type="Proteomes" id="UP000196877">
    <property type="component" value="Chromosome"/>
</dbReference>
<organism evidence="12 13">
    <name type="scientific">Bacillus sonorensis</name>
    <dbReference type="NCBI Taxonomy" id="119858"/>
    <lineage>
        <taxon>Bacteria</taxon>
        <taxon>Bacillati</taxon>
        <taxon>Bacillota</taxon>
        <taxon>Bacilli</taxon>
        <taxon>Bacillales</taxon>
        <taxon>Bacillaceae</taxon>
        <taxon>Bacillus</taxon>
    </lineage>
</organism>
<dbReference type="EC" id="3.2.1.26" evidence="3 8"/>
<sequence>MNLQDQELRRQAMERVETYQPLVNQDPYRLHYHIMPPVGLLNDPNGFIHWKGTYHLFYQWMPFKTGHGAKFWGHYSSADLVHWRHEEIALTPSDWYDQNGCYSGSAIDENGLLHVFYTGNVRDEEGNRETYQCLAVSKDGITFEKQGVVARLPEGYTAHFRDPKVWKKNGRWYMVLGAQTERLEGRAVLFSSENLTEWSFLGDITGSHTAQLDEFGYMWECPDMITLGGKDVLIVCPQGLEAEGFRFQNVYQSGYFVGKLDERKPEFRHGEFEELDRGFDFYAPQTTQDESGRRILIAWMGVPDQGEQSHPTIPYEWVHCMTLPRELTLENNRLIQKPVQELRTLRQNGNSVQISLKQDAEMLDIVSPEKAEILLVPQYIEEGFEISFRGAARLIYRKAEGVLTLERQSYVDERTEARHCRIAGLKDLNIFLDASSVEIFVNGGEEVFTARYFPSPGNNHVWISGRKEIIMNVSSWTIA</sequence>
<evidence type="ECO:0000256" key="8">
    <source>
        <dbReference type="RuleBase" id="RU362110"/>
    </source>
</evidence>
<dbReference type="SUPFAM" id="SSF75005">
    <property type="entry name" value="Arabinanase/levansucrase/invertase"/>
    <property type="match status" value="1"/>
</dbReference>
<dbReference type="InterPro" id="IPR013189">
    <property type="entry name" value="Glyco_hydro_32_C"/>
</dbReference>
<dbReference type="PANTHER" id="PTHR43101">
    <property type="entry name" value="BETA-FRUCTOSIDASE"/>
    <property type="match status" value="1"/>
</dbReference>
<evidence type="ECO:0000256" key="7">
    <source>
        <dbReference type="ARBA" id="ARBA00033367"/>
    </source>
</evidence>
<evidence type="ECO:0000256" key="1">
    <source>
        <dbReference type="ARBA" id="ARBA00004914"/>
    </source>
</evidence>
<comment type="function">
    <text evidence="9">Enables the bacterium to metabolize sucrose as a sole carbon source.</text>
</comment>
<comment type="similarity">
    <text evidence="2 8">Belongs to the glycosyl hydrolase 32 family.</text>
</comment>
<dbReference type="InterPro" id="IPR018053">
    <property type="entry name" value="Glyco_hydro_32_AS"/>
</dbReference>